<feature type="signal peptide" evidence="1">
    <location>
        <begin position="1"/>
        <end position="19"/>
    </location>
</feature>
<dbReference type="InterPro" id="IPR007410">
    <property type="entry name" value="LpqE-like"/>
</dbReference>
<evidence type="ECO:0000256" key="1">
    <source>
        <dbReference type="SAM" id="SignalP"/>
    </source>
</evidence>
<dbReference type="Proteomes" id="UP000190064">
    <property type="component" value="Unassembled WGS sequence"/>
</dbReference>
<dbReference type="RefSeq" id="WP_078320513.1">
    <property type="nucleotide sequence ID" value="NZ_FXTS01000009.1"/>
</dbReference>
<evidence type="ECO:0000313" key="2">
    <source>
        <dbReference type="EMBL" id="OOV86166.1"/>
    </source>
</evidence>
<dbReference type="PANTHER" id="PTHR36302:SF1">
    <property type="entry name" value="COPPER CHAPERONE PCU(A)C"/>
    <property type="match status" value="1"/>
</dbReference>
<proteinExistence type="predicted"/>
<dbReference type="InterPro" id="IPR036182">
    <property type="entry name" value="PCuAC_sf"/>
</dbReference>
<keyword evidence="1" id="KW-0732">Signal</keyword>
<keyword evidence="3" id="KW-1185">Reference proteome</keyword>
<accession>A0A1T1H8R7</accession>
<evidence type="ECO:0008006" key="4">
    <source>
        <dbReference type="Google" id="ProtNLM"/>
    </source>
</evidence>
<dbReference type="AlphaFoldDB" id="A0A1T1H8R7"/>
<dbReference type="InterPro" id="IPR058248">
    <property type="entry name" value="Lxx211020-like"/>
</dbReference>
<dbReference type="Gene3D" id="2.60.40.1890">
    <property type="entry name" value="PCu(A)C copper chaperone"/>
    <property type="match status" value="1"/>
</dbReference>
<dbReference type="STRING" id="966.BTA35_0214385"/>
<gene>
    <name evidence="2" type="ORF">BTA35_0214385</name>
</gene>
<sequence>MKKWLTALVFALITPLAMAASTVDVKNPYARAVPPGQSNSAIFMMLKNNSAAEVRLIRAQSSVADAVELHTHTMDQGVMKMRQVSEIAIPGNGMTHLKPGGYHIMLIGLKQNLFEGQKISVKLYFSNGSMSVVSMPVKKVMVGMKNHSH</sequence>
<comment type="caution">
    <text evidence="2">The sequence shown here is derived from an EMBL/GenBank/DDBJ whole genome shotgun (WGS) entry which is preliminary data.</text>
</comment>
<reference evidence="2" key="1">
    <citation type="submission" date="2017-02" db="EMBL/GenBank/DDBJ databases">
        <title>Draft Genome Sequence of the Salt Water Bacterium Oceanospirillum linum ATCC 11336.</title>
        <authorList>
            <person name="Trachtenberg A.M."/>
            <person name="Carney J.G."/>
            <person name="Linnane J.D."/>
            <person name="Rheaume B.A."/>
            <person name="Pitts N.L."/>
            <person name="Mykles D.L."/>
            <person name="Maclea K.S."/>
        </authorList>
    </citation>
    <scope>NUCLEOTIDE SEQUENCE [LARGE SCALE GENOMIC DNA]</scope>
    <source>
        <strain evidence="2">ATCC 11336</strain>
    </source>
</reference>
<protein>
    <recommendedName>
        <fullName evidence="4">Copper chaperone PCu(A)C</fullName>
    </recommendedName>
</protein>
<dbReference type="Pfam" id="PF04314">
    <property type="entry name" value="PCuAC"/>
    <property type="match status" value="1"/>
</dbReference>
<dbReference type="EMBL" id="MTSD02000008">
    <property type="protein sequence ID" value="OOV86166.1"/>
    <property type="molecule type" value="Genomic_DNA"/>
</dbReference>
<organism evidence="2 3">
    <name type="scientific">Oceanospirillum linum</name>
    <dbReference type="NCBI Taxonomy" id="966"/>
    <lineage>
        <taxon>Bacteria</taxon>
        <taxon>Pseudomonadati</taxon>
        <taxon>Pseudomonadota</taxon>
        <taxon>Gammaproteobacteria</taxon>
        <taxon>Oceanospirillales</taxon>
        <taxon>Oceanospirillaceae</taxon>
        <taxon>Oceanospirillum</taxon>
    </lineage>
</organism>
<dbReference type="PANTHER" id="PTHR36302">
    <property type="entry name" value="BLR7088 PROTEIN"/>
    <property type="match status" value="1"/>
</dbReference>
<dbReference type="SUPFAM" id="SSF110087">
    <property type="entry name" value="DR1885-like metal-binding protein"/>
    <property type="match status" value="1"/>
</dbReference>
<name>A0A1T1H8R7_OCELI</name>
<feature type="chain" id="PRO_5015466515" description="Copper chaperone PCu(A)C" evidence="1">
    <location>
        <begin position="20"/>
        <end position="149"/>
    </location>
</feature>
<evidence type="ECO:0000313" key="3">
    <source>
        <dbReference type="Proteomes" id="UP000190064"/>
    </source>
</evidence>